<dbReference type="NCBIfam" id="NF001211">
    <property type="entry name" value="PRK00179.1"/>
    <property type="match status" value="1"/>
</dbReference>
<keyword evidence="7 10" id="KW-0324">Glycolysis</keyword>
<dbReference type="PROSITE" id="PS00174">
    <property type="entry name" value="P_GLUCOSE_ISOMERASE_2"/>
    <property type="match status" value="1"/>
</dbReference>
<evidence type="ECO:0000256" key="5">
    <source>
        <dbReference type="ARBA" id="ARBA00022432"/>
    </source>
</evidence>
<dbReference type="Gene3D" id="3.40.50.10490">
    <property type="entry name" value="Glucose-6-phosphate isomerase like protein, domain 1"/>
    <property type="match status" value="2"/>
</dbReference>
<dbReference type="InterPro" id="IPR046348">
    <property type="entry name" value="SIS_dom_sf"/>
</dbReference>
<dbReference type="FunFam" id="3.40.50.10490:FF:000031">
    <property type="entry name" value="Glucose-6-phosphate isomerase"/>
    <property type="match status" value="1"/>
</dbReference>
<dbReference type="GO" id="GO:0006096">
    <property type="term" value="P:glycolytic process"/>
    <property type="evidence" value="ECO:0007669"/>
    <property type="project" value="UniProtKB-KW"/>
</dbReference>
<evidence type="ECO:0000256" key="1">
    <source>
        <dbReference type="ARBA" id="ARBA00004496"/>
    </source>
</evidence>
<evidence type="ECO:0000256" key="6">
    <source>
        <dbReference type="ARBA" id="ARBA00022490"/>
    </source>
</evidence>
<dbReference type="FunFam" id="3.40.50.10490:FF:000048">
    <property type="entry name" value="Glucose-6-phosphate isomerase"/>
    <property type="match status" value="1"/>
</dbReference>
<dbReference type="GO" id="GO:0051156">
    <property type="term" value="P:glucose 6-phosphate metabolic process"/>
    <property type="evidence" value="ECO:0007669"/>
    <property type="project" value="TreeGrafter"/>
</dbReference>
<dbReference type="Pfam" id="PF00342">
    <property type="entry name" value="PGI"/>
    <property type="match status" value="1"/>
</dbReference>
<dbReference type="HAMAP" id="MF_00473">
    <property type="entry name" value="G6P_isomerase"/>
    <property type="match status" value="1"/>
</dbReference>
<dbReference type="CDD" id="cd05016">
    <property type="entry name" value="SIS_PGI_2"/>
    <property type="match status" value="1"/>
</dbReference>
<gene>
    <name evidence="11" type="ORF">Plil01_001220700</name>
</gene>
<proteinExistence type="inferred from homology"/>
<protein>
    <recommendedName>
        <fullName evidence="4 10">Glucose-6-phosphate isomerase</fullName>
        <ecNumber evidence="4 10">5.3.1.9</ecNumber>
    </recommendedName>
</protein>
<dbReference type="PROSITE" id="PS51463">
    <property type="entry name" value="P_GLUCOSE_ISOMERASE_3"/>
    <property type="match status" value="1"/>
</dbReference>
<dbReference type="GO" id="GO:0005829">
    <property type="term" value="C:cytosol"/>
    <property type="evidence" value="ECO:0007669"/>
    <property type="project" value="TreeGrafter"/>
</dbReference>
<evidence type="ECO:0000256" key="3">
    <source>
        <dbReference type="ARBA" id="ARBA00006604"/>
    </source>
</evidence>
<evidence type="ECO:0000256" key="9">
    <source>
        <dbReference type="ARBA" id="ARBA00029321"/>
    </source>
</evidence>
<comment type="subcellular location">
    <subcellularLocation>
        <location evidence="1">Cytoplasm</location>
    </subcellularLocation>
</comment>
<accession>A0A9W6X3P7</accession>
<dbReference type="FunFam" id="3.40.50.10490:FF:000018">
    <property type="entry name" value="Glucose-6-phosphate isomerase"/>
    <property type="match status" value="1"/>
</dbReference>
<dbReference type="PANTHER" id="PTHR11469:SF1">
    <property type="entry name" value="GLUCOSE-6-PHOSPHATE ISOMERASE"/>
    <property type="match status" value="1"/>
</dbReference>
<comment type="caution">
    <text evidence="11">The sequence shown here is derived from an EMBL/GenBank/DDBJ whole genome shotgun (WGS) entry which is preliminary data.</text>
</comment>
<evidence type="ECO:0000256" key="8">
    <source>
        <dbReference type="ARBA" id="ARBA00023235"/>
    </source>
</evidence>
<dbReference type="PANTHER" id="PTHR11469">
    <property type="entry name" value="GLUCOSE-6-PHOSPHATE ISOMERASE"/>
    <property type="match status" value="1"/>
</dbReference>
<dbReference type="InterPro" id="IPR023096">
    <property type="entry name" value="G6P_Isomerase_C"/>
</dbReference>
<organism evidence="11 12">
    <name type="scientific">Phytophthora lilii</name>
    <dbReference type="NCBI Taxonomy" id="2077276"/>
    <lineage>
        <taxon>Eukaryota</taxon>
        <taxon>Sar</taxon>
        <taxon>Stramenopiles</taxon>
        <taxon>Oomycota</taxon>
        <taxon>Peronosporomycetes</taxon>
        <taxon>Peronosporales</taxon>
        <taxon>Peronosporaceae</taxon>
        <taxon>Phytophthora</taxon>
    </lineage>
</organism>
<name>A0A9W6X3P7_9STRA</name>
<evidence type="ECO:0000256" key="2">
    <source>
        <dbReference type="ARBA" id="ARBA00004926"/>
    </source>
</evidence>
<sequence>MISDTPAWKALAEHAAEIKATHLRELLADDARNAAMRTQQQGIYLDFSRQNATAKTLDLLFELAEAAQLKQKLAAIASGAHVNATEDRAVMHMALRAPKTQQILVDDHDVVPDVHAVLDAIRAFSDKVRTGQFVGATGKPLKNVISIGIGGSYLGPEFVFEALRQEPVAKAAAEGRNLRFLANVDPVDVARATSGLNPEETLVVVVSKTFTTAETMLNARTLRKWLVDDLAKKGSSEADAVAKHMVAASSAVPLVQEFGIDRANIFGFWDWVGGRYSVTSAVGILPLALQYGFDITEKFLAGAHDMDKHLLEAPLRNNLPVIMGLLGVWNSSFLGHSSRALLPYSQALLRFAAHIQQVDMESNGKRVTMEGVDLPFQAGEVNFGEPGTNGQHSFYQLIHQGRVVPCDFLGFCESQNPVQLAGEPVSNHDELMSNFFAQPDALARGKSLEDLKAEGVPENLRNHKLFPGNRPSISLLFKKLDAYTTGQLLALYEHRTVVQGSIWGINSFDQWGVELGKVLAKQVRAQLNASRTEKAPVKGFNSATTSMLEAYLAYKSA</sequence>
<keyword evidence="8 10" id="KW-0413">Isomerase</keyword>
<dbReference type="GO" id="GO:0097367">
    <property type="term" value="F:carbohydrate derivative binding"/>
    <property type="evidence" value="ECO:0007669"/>
    <property type="project" value="InterPro"/>
</dbReference>
<evidence type="ECO:0000313" key="11">
    <source>
        <dbReference type="EMBL" id="GMF28877.1"/>
    </source>
</evidence>
<dbReference type="OrthoDB" id="5831190at2759"/>
<evidence type="ECO:0000256" key="10">
    <source>
        <dbReference type="RuleBase" id="RU000612"/>
    </source>
</evidence>
<dbReference type="CDD" id="cd05015">
    <property type="entry name" value="SIS_PGI_1"/>
    <property type="match status" value="1"/>
</dbReference>
<dbReference type="FunFam" id="1.10.1390.10:FF:000002">
    <property type="entry name" value="Glucose-6-phosphate isomerase"/>
    <property type="match status" value="1"/>
</dbReference>
<comment type="similarity">
    <text evidence="3 10">Belongs to the GPI family.</text>
</comment>
<dbReference type="InterPro" id="IPR018189">
    <property type="entry name" value="Phosphoglucose_isomerase_CS"/>
</dbReference>
<dbReference type="GO" id="GO:0048029">
    <property type="term" value="F:monosaccharide binding"/>
    <property type="evidence" value="ECO:0007669"/>
    <property type="project" value="TreeGrafter"/>
</dbReference>
<dbReference type="EMBL" id="BSXW01000742">
    <property type="protein sequence ID" value="GMF28877.1"/>
    <property type="molecule type" value="Genomic_DNA"/>
</dbReference>
<dbReference type="SUPFAM" id="SSF53697">
    <property type="entry name" value="SIS domain"/>
    <property type="match status" value="1"/>
</dbReference>
<dbReference type="PRINTS" id="PR00662">
    <property type="entry name" value="G6PISOMERASE"/>
</dbReference>
<dbReference type="InterPro" id="IPR035482">
    <property type="entry name" value="SIS_PGI_2"/>
</dbReference>
<dbReference type="AlphaFoldDB" id="A0A9W6X3P7"/>
<keyword evidence="6" id="KW-0963">Cytoplasm</keyword>
<evidence type="ECO:0000256" key="4">
    <source>
        <dbReference type="ARBA" id="ARBA00011952"/>
    </source>
</evidence>
<reference evidence="11" key="1">
    <citation type="submission" date="2023-04" db="EMBL/GenBank/DDBJ databases">
        <title>Phytophthora lilii NBRC 32176.</title>
        <authorList>
            <person name="Ichikawa N."/>
            <person name="Sato H."/>
            <person name="Tonouchi N."/>
        </authorList>
    </citation>
    <scope>NUCLEOTIDE SEQUENCE</scope>
    <source>
        <strain evidence="11">NBRC 32176</strain>
    </source>
</reference>
<comment type="pathway">
    <text evidence="2 10">Carbohydrate degradation; glycolysis; D-glyceraldehyde 3-phosphate and glycerone phosphate from D-glucose: step 2/4.</text>
</comment>
<keyword evidence="5 10" id="KW-0312">Gluconeogenesis</keyword>
<dbReference type="GO" id="GO:0004347">
    <property type="term" value="F:glucose-6-phosphate isomerase activity"/>
    <property type="evidence" value="ECO:0007669"/>
    <property type="project" value="UniProtKB-EC"/>
</dbReference>
<dbReference type="PROSITE" id="PS00765">
    <property type="entry name" value="P_GLUCOSE_ISOMERASE_1"/>
    <property type="match status" value="1"/>
</dbReference>
<evidence type="ECO:0000256" key="7">
    <source>
        <dbReference type="ARBA" id="ARBA00023152"/>
    </source>
</evidence>
<keyword evidence="12" id="KW-1185">Reference proteome</keyword>
<evidence type="ECO:0000313" key="12">
    <source>
        <dbReference type="Proteomes" id="UP001165083"/>
    </source>
</evidence>
<dbReference type="EC" id="5.3.1.9" evidence="4 10"/>
<comment type="catalytic activity">
    <reaction evidence="9 10">
        <text>alpha-D-glucose 6-phosphate = beta-D-fructose 6-phosphate</text>
        <dbReference type="Rhea" id="RHEA:11816"/>
        <dbReference type="ChEBI" id="CHEBI:57634"/>
        <dbReference type="ChEBI" id="CHEBI:58225"/>
        <dbReference type="EC" id="5.3.1.9"/>
    </reaction>
</comment>
<dbReference type="InterPro" id="IPR035476">
    <property type="entry name" value="SIS_PGI_1"/>
</dbReference>
<dbReference type="GO" id="GO:0006094">
    <property type="term" value="P:gluconeogenesis"/>
    <property type="evidence" value="ECO:0007669"/>
    <property type="project" value="UniProtKB-KW"/>
</dbReference>
<dbReference type="Gene3D" id="1.10.1390.10">
    <property type="match status" value="1"/>
</dbReference>
<dbReference type="Proteomes" id="UP001165083">
    <property type="component" value="Unassembled WGS sequence"/>
</dbReference>
<dbReference type="InterPro" id="IPR001672">
    <property type="entry name" value="G6P_Isomerase"/>
</dbReference>